<evidence type="ECO:0000313" key="2">
    <source>
        <dbReference type="Proteomes" id="UP001058098"/>
    </source>
</evidence>
<evidence type="ECO:0000313" key="1">
    <source>
        <dbReference type="EMBL" id="UVC17585.1"/>
    </source>
</evidence>
<keyword evidence="2" id="KW-1185">Reference proteome</keyword>
<dbReference type="RefSeq" id="WP_258122466.1">
    <property type="nucleotide sequence ID" value="NZ_CP062229.1"/>
</dbReference>
<reference evidence="1" key="1">
    <citation type="submission" date="2020-09" db="EMBL/GenBank/DDBJ databases">
        <title>Rhizobia associated with sainfoin plants.</title>
        <authorList>
            <person name="Asharfi S."/>
            <person name="Kuzmanovic N."/>
            <person name="Bunk B."/>
            <person name="Sproeer C."/>
            <person name="Becker M."/>
            <person name="Thuenen T."/>
        </authorList>
    </citation>
    <scope>NUCLEOTIDE SEQUENCE</scope>
    <source>
        <strain evidence="1">OM4</strain>
    </source>
</reference>
<proteinExistence type="predicted"/>
<dbReference type="EMBL" id="CP062229">
    <property type="protein sequence ID" value="UVC17585.1"/>
    <property type="molecule type" value="Genomic_DNA"/>
</dbReference>
<name>A0ABY5R274_9HYPH</name>
<sequence length="118" mass="12792">MTTTSPASNPQVSGIPPIPRWLTRAEKAAFRRIAEQRNAAGRPVSIAEIDALADLVTLRSRIADTRKIYSYAIAQLKKNPAWRSDQALALTTSRQIDAQTARAQRMASDLGLSSGSEG</sequence>
<dbReference type="Proteomes" id="UP001058098">
    <property type="component" value="Chromosome"/>
</dbReference>
<organism evidence="1 2">
    <name type="scientific">Mesorhizobium onobrychidis</name>
    <dbReference type="NCBI Taxonomy" id="2775404"/>
    <lineage>
        <taxon>Bacteria</taxon>
        <taxon>Pseudomonadati</taxon>
        <taxon>Pseudomonadota</taxon>
        <taxon>Alphaproteobacteria</taxon>
        <taxon>Hyphomicrobiales</taxon>
        <taxon>Phyllobacteriaceae</taxon>
        <taxon>Mesorhizobium</taxon>
    </lineage>
</organism>
<protein>
    <submittedName>
        <fullName evidence="1">Uncharacterized protein</fullName>
    </submittedName>
</protein>
<accession>A0ABY5R274</accession>
<gene>
    <name evidence="1" type="ORF">IHQ72_11025</name>
</gene>